<dbReference type="GO" id="GO:0046872">
    <property type="term" value="F:metal ion binding"/>
    <property type="evidence" value="ECO:0007669"/>
    <property type="project" value="UniProtKB-KW"/>
</dbReference>
<name>A0A835HTF6_9MAGN</name>
<dbReference type="OrthoDB" id="406156at2759"/>
<feature type="domain" description="Isopenicillin N synthase-like Fe(2+) 2OG dioxygenase" evidence="3">
    <location>
        <begin position="115"/>
        <end position="181"/>
    </location>
</feature>
<evidence type="ECO:0000256" key="2">
    <source>
        <dbReference type="ARBA" id="ARBA00023004"/>
    </source>
</evidence>
<evidence type="ECO:0000313" key="5">
    <source>
        <dbReference type="Proteomes" id="UP000631114"/>
    </source>
</evidence>
<dbReference type="InterPro" id="IPR027443">
    <property type="entry name" value="IPNS-like_sf"/>
</dbReference>
<protein>
    <recommendedName>
        <fullName evidence="3">Isopenicillin N synthase-like Fe(2+) 2OG dioxygenase domain-containing protein</fullName>
    </recommendedName>
</protein>
<dbReference type="InterPro" id="IPR044861">
    <property type="entry name" value="IPNS-like_FE2OG_OXY"/>
</dbReference>
<evidence type="ECO:0000313" key="4">
    <source>
        <dbReference type="EMBL" id="KAF9605625.1"/>
    </source>
</evidence>
<dbReference type="AlphaFoldDB" id="A0A835HTF6"/>
<dbReference type="EMBL" id="JADFTS010000005">
    <property type="protein sequence ID" value="KAF9605625.1"/>
    <property type="molecule type" value="Genomic_DNA"/>
</dbReference>
<proteinExistence type="predicted"/>
<comment type="caution">
    <text evidence="4">The sequence shown here is derived from an EMBL/GenBank/DDBJ whole genome shotgun (WGS) entry which is preliminary data.</text>
</comment>
<reference evidence="4 5" key="1">
    <citation type="submission" date="2020-10" db="EMBL/GenBank/DDBJ databases">
        <title>The Coptis chinensis genome and diversification of protoberbering-type alkaloids.</title>
        <authorList>
            <person name="Wang B."/>
            <person name="Shu S."/>
            <person name="Song C."/>
            <person name="Liu Y."/>
        </authorList>
    </citation>
    <scope>NUCLEOTIDE SEQUENCE [LARGE SCALE GENOMIC DNA]</scope>
    <source>
        <strain evidence="4">HL-2020</strain>
        <tissue evidence="4">Leaf</tissue>
    </source>
</reference>
<dbReference type="Pfam" id="PF03171">
    <property type="entry name" value="2OG-FeII_Oxy"/>
    <property type="match status" value="1"/>
</dbReference>
<dbReference type="Gene3D" id="2.60.120.330">
    <property type="entry name" value="B-lactam Antibiotic, Isopenicillin N Synthase, Chain"/>
    <property type="match status" value="1"/>
</dbReference>
<dbReference type="Proteomes" id="UP000631114">
    <property type="component" value="Unassembled WGS sequence"/>
</dbReference>
<accession>A0A835HTF6</accession>
<sequence length="184" mass="21002">MKLLVIPICDKSWSPFEMPIEDRMPMFSEDPKQVSRLYSSIDYDNEETHYWRDVLRHPCNPVESFKHLWPSKPARKAAATYSMVIRDLGLLLLELIAEGLGVGSSYFEEELNKIQLLAINHYPPCPDPSLTLGLPKHSDPNLLTLLFQGDVSRLQVLNEGEWVAVEPLPSAFTINLCHLLQVNF</sequence>
<gene>
    <name evidence="4" type="ORF">IFM89_017968</name>
</gene>
<keyword evidence="5" id="KW-1185">Reference proteome</keyword>
<dbReference type="PANTHER" id="PTHR47991">
    <property type="entry name" value="OXOGLUTARATE/IRON-DEPENDENT DIOXYGENASE"/>
    <property type="match status" value="1"/>
</dbReference>
<dbReference type="InterPro" id="IPR050295">
    <property type="entry name" value="Plant_2OG-oxidoreductases"/>
</dbReference>
<evidence type="ECO:0000259" key="3">
    <source>
        <dbReference type="Pfam" id="PF03171"/>
    </source>
</evidence>
<evidence type="ECO:0000256" key="1">
    <source>
        <dbReference type="ARBA" id="ARBA00022723"/>
    </source>
</evidence>
<keyword evidence="1" id="KW-0479">Metal-binding</keyword>
<keyword evidence="2" id="KW-0408">Iron</keyword>
<dbReference type="SUPFAM" id="SSF51197">
    <property type="entry name" value="Clavaminate synthase-like"/>
    <property type="match status" value="1"/>
</dbReference>
<organism evidence="4 5">
    <name type="scientific">Coptis chinensis</name>
    <dbReference type="NCBI Taxonomy" id="261450"/>
    <lineage>
        <taxon>Eukaryota</taxon>
        <taxon>Viridiplantae</taxon>
        <taxon>Streptophyta</taxon>
        <taxon>Embryophyta</taxon>
        <taxon>Tracheophyta</taxon>
        <taxon>Spermatophyta</taxon>
        <taxon>Magnoliopsida</taxon>
        <taxon>Ranunculales</taxon>
        <taxon>Ranunculaceae</taxon>
        <taxon>Coptidoideae</taxon>
        <taxon>Coptis</taxon>
    </lineage>
</organism>